<dbReference type="EMBL" id="PSNW01000002">
    <property type="protein sequence ID" value="PPE75058.1"/>
    <property type="molecule type" value="Genomic_DNA"/>
</dbReference>
<comment type="caution">
    <text evidence="2">The sequence shown here is derived from an EMBL/GenBank/DDBJ whole genome shotgun (WGS) entry which is preliminary data.</text>
</comment>
<evidence type="ECO:0008006" key="4">
    <source>
        <dbReference type="Google" id="ProtNLM"/>
    </source>
</evidence>
<keyword evidence="1" id="KW-0732">Signal</keyword>
<feature type="signal peptide" evidence="1">
    <location>
        <begin position="1"/>
        <end position="47"/>
    </location>
</feature>
<evidence type="ECO:0000313" key="3">
    <source>
        <dbReference type="Proteomes" id="UP000238220"/>
    </source>
</evidence>
<protein>
    <recommendedName>
        <fullName evidence="4">DUF3617 domain-containing protein</fullName>
    </recommendedName>
</protein>
<organism evidence="2 3">
    <name type="scientific">Solimonas fluminis</name>
    <dbReference type="NCBI Taxonomy" id="2086571"/>
    <lineage>
        <taxon>Bacteria</taxon>
        <taxon>Pseudomonadati</taxon>
        <taxon>Pseudomonadota</taxon>
        <taxon>Gammaproteobacteria</taxon>
        <taxon>Nevskiales</taxon>
        <taxon>Nevskiaceae</taxon>
        <taxon>Solimonas</taxon>
    </lineage>
</organism>
<feature type="chain" id="PRO_5015677413" description="DUF3617 domain-containing protein" evidence="1">
    <location>
        <begin position="48"/>
        <end position="171"/>
    </location>
</feature>
<proteinExistence type="predicted"/>
<accession>A0A2S5TJT1</accession>
<gene>
    <name evidence="2" type="ORF">C3942_05120</name>
</gene>
<evidence type="ECO:0000256" key="1">
    <source>
        <dbReference type="SAM" id="SignalP"/>
    </source>
</evidence>
<sequence>MTESSLAQAARMFRCAARVPFNGVNAVSMIRPAALLLLCAAALPALAGPAKPGLWETKTTSDGDTETDRHCIKANDNSFEEWRGQINKGCTVTTLKNTATAQSYDYSCVSATQNGKGHLEMVFSSPTQYRAKLSFDGKLIAGGKTIPMAMKMEQEGRWVSADCGAAEPDEE</sequence>
<name>A0A2S5TJT1_9GAMM</name>
<dbReference type="AlphaFoldDB" id="A0A2S5TJT1"/>
<keyword evidence="3" id="KW-1185">Reference proteome</keyword>
<dbReference type="Pfam" id="PF12276">
    <property type="entry name" value="DUF3617"/>
    <property type="match status" value="1"/>
</dbReference>
<evidence type="ECO:0000313" key="2">
    <source>
        <dbReference type="EMBL" id="PPE75058.1"/>
    </source>
</evidence>
<dbReference type="Proteomes" id="UP000238220">
    <property type="component" value="Unassembled WGS sequence"/>
</dbReference>
<dbReference type="InterPro" id="IPR022061">
    <property type="entry name" value="DUF3617"/>
</dbReference>
<reference evidence="2 3" key="1">
    <citation type="submission" date="2018-02" db="EMBL/GenBank/DDBJ databases">
        <title>Genome sequencing of Solimonas sp. HR-BB.</title>
        <authorList>
            <person name="Lee Y."/>
            <person name="Jeon C.O."/>
        </authorList>
    </citation>
    <scope>NUCLEOTIDE SEQUENCE [LARGE SCALE GENOMIC DNA]</scope>
    <source>
        <strain evidence="2 3">HR-BB</strain>
    </source>
</reference>